<accession>A0A0T9QC20</accession>
<dbReference type="InterPro" id="IPR005335">
    <property type="entry name" value="Terminase_ssu"/>
</dbReference>
<dbReference type="OrthoDB" id="8227562at2"/>
<dbReference type="EMBL" id="CWJL01000026">
    <property type="protein sequence ID" value="CRY68770.1"/>
    <property type="molecule type" value="Genomic_DNA"/>
</dbReference>
<dbReference type="EMBL" id="CQAZ01000026">
    <property type="protein sequence ID" value="CNI05022.1"/>
    <property type="molecule type" value="Genomic_DNA"/>
</dbReference>
<dbReference type="GO" id="GO:0051276">
    <property type="term" value="P:chromosome organization"/>
    <property type="evidence" value="ECO:0007669"/>
    <property type="project" value="InterPro"/>
</dbReference>
<dbReference type="RefSeq" id="WP_049613871.1">
    <property type="nucleotide sequence ID" value="NZ_CAWMMU010000026.1"/>
</dbReference>
<gene>
    <name evidence="1" type="ORF">ERS008529_02911</name>
    <name evidence="2" type="ORF">ERS137968_03898</name>
</gene>
<reference evidence="2 3" key="2">
    <citation type="submission" date="2015-03" db="EMBL/GenBank/DDBJ databases">
        <authorList>
            <consortium name="Pathogen Informatics"/>
            <person name="Murphy D."/>
        </authorList>
    </citation>
    <scope>NUCLEOTIDE SEQUENCE [LARGE SCALE GENOMIC DNA]</scope>
    <source>
        <strain evidence="2">Type strain: CIP110230</strain>
        <strain evidence="3">type strain: CIP110230</strain>
    </source>
</reference>
<dbReference type="Proteomes" id="UP000045840">
    <property type="component" value="Unassembled WGS sequence"/>
</dbReference>
<dbReference type="Proteomes" id="UP000044625">
    <property type="component" value="Unassembled WGS sequence"/>
</dbReference>
<evidence type="ECO:0000313" key="3">
    <source>
        <dbReference type="Proteomes" id="UP000044625"/>
    </source>
</evidence>
<proteinExistence type="predicted"/>
<reference evidence="1" key="3">
    <citation type="submission" date="2015-03" db="EMBL/GenBank/DDBJ databases">
        <authorList>
            <person name="Murphy D."/>
        </authorList>
    </citation>
    <scope>NUCLEOTIDE SEQUENCE [LARGE SCALE GENOMIC DNA]</scope>
    <source>
        <strain evidence="1">A125KOH2</strain>
    </source>
</reference>
<sequence length="143" mass="15243">MASLTIKQEAFCQAYIETGNASEAYRTAYAADKMKPESINRKAKELLDNGKIAARVAELQGEIKQRHNVTVDSLIKELEEARKAALAAETPQSSAAVAATMGKAKLVGLDKVVIDHTSSDGSMATKPTIIRLVGVESNNGKPS</sequence>
<dbReference type="AlphaFoldDB" id="A0A0T9QC20"/>
<dbReference type="STRING" id="1288385.ERS137968_03898"/>
<evidence type="ECO:0000313" key="1">
    <source>
        <dbReference type="EMBL" id="CNI05022.1"/>
    </source>
</evidence>
<keyword evidence="3" id="KW-1185">Reference proteome</keyword>
<reference evidence="4" key="1">
    <citation type="submission" date="2015-03" db="EMBL/GenBank/DDBJ databases">
        <authorList>
            <consortium name="Pathogen Informatics"/>
        </authorList>
    </citation>
    <scope>NUCLEOTIDE SEQUENCE [LARGE SCALE GENOMIC DNA]</scope>
    <source>
        <strain evidence="4">A125KOH2</strain>
    </source>
</reference>
<organism evidence="1 4">
    <name type="scientific">Yersinia pekkanenii</name>
    <dbReference type="NCBI Taxonomy" id="1288385"/>
    <lineage>
        <taxon>Bacteria</taxon>
        <taxon>Pseudomonadati</taxon>
        <taxon>Pseudomonadota</taxon>
        <taxon>Gammaproteobacteria</taxon>
        <taxon>Enterobacterales</taxon>
        <taxon>Yersiniaceae</taxon>
        <taxon>Yersinia</taxon>
    </lineage>
</organism>
<dbReference type="Pfam" id="PF03592">
    <property type="entry name" value="Terminase_2"/>
    <property type="match status" value="1"/>
</dbReference>
<dbReference type="InterPro" id="IPR038713">
    <property type="entry name" value="Terminase_Gp1_N_sf"/>
</dbReference>
<dbReference type="Gene3D" id="1.10.10.1400">
    <property type="entry name" value="Terminase, small subunit, N-terminal DNA-binding domain, HTH motif"/>
    <property type="match status" value="1"/>
</dbReference>
<protein>
    <submittedName>
        <fullName evidence="1">Terminase small subunit</fullName>
    </submittedName>
</protein>
<evidence type="ECO:0000313" key="4">
    <source>
        <dbReference type="Proteomes" id="UP000045840"/>
    </source>
</evidence>
<name>A0A0T9QC20_9GAMM</name>
<evidence type="ECO:0000313" key="2">
    <source>
        <dbReference type="EMBL" id="CRY68770.1"/>
    </source>
</evidence>